<feature type="transmembrane region" description="Helical" evidence="1">
    <location>
        <begin position="58"/>
        <end position="84"/>
    </location>
</feature>
<keyword evidence="1" id="KW-0812">Transmembrane</keyword>
<keyword evidence="1" id="KW-0472">Membrane</keyword>
<evidence type="ECO:0000313" key="3">
    <source>
        <dbReference type="EMBL" id="KAL3107929.1"/>
    </source>
</evidence>
<organism evidence="3 4">
    <name type="scientific">Heterodera trifolii</name>
    <dbReference type="NCBI Taxonomy" id="157864"/>
    <lineage>
        <taxon>Eukaryota</taxon>
        <taxon>Metazoa</taxon>
        <taxon>Ecdysozoa</taxon>
        <taxon>Nematoda</taxon>
        <taxon>Chromadorea</taxon>
        <taxon>Rhabditida</taxon>
        <taxon>Tylenchina</taxon>
        <taxon>Tylenchomorpha</taxon>
        <taxon>Tylenchoidea</taxon>
        <taxon>Heteroderidae</taxon>
        <taxon>Heteroderinae</taxon>
        <taxon>Heterodera</taxon>
    </lineage>
</organism>
<comment type="caution">
    <text evidence="3">The sequence shown here is derived from an EMBL/GenBank/DDBJ whole genome shotgun (WGS) entry which is preliminary data.</text>
</comment>
<keyword evidence="1" id="KW-1133">Transmembrane helix</keyword>
<evidence type="ECO:0000313" key="4">
    <source>
        <dbReference type="Proteomes" id="UP001620626"/>
    </source>
</evidence>
<sequence length="299" mass="34552">MKLLAPFLLFCLVLGIAFVGIEARSTEKEKPISAIKWKIKPGKGHVEQLSFGNILNKYLALSSMAFGLKIFLQIFISFAFVGLITEASIRVVPISYLIKFYGIDQPQIQYLSYKNKQNLPEAKKINYKMDNSIINLSPKLKDETWDKKENKVIAQQQKLTQNFAPTTQFNDQDYQQKVPSTQKNEQRLPTLWTIRRRRQTSFSQLSTSRLCQAKTSYPCQQIPFLRVSQEKSLLNRLALQQAEEETPSLRHGMCTVTYYTSYDECDPWCRAHCATKRTPEFCFRVGPCLANCYRIVTNF</sequence>
<dbReference type="Proteomes" id="UP001620626">
    <property type="component" value="Unassembled WGS sequence"/>
</dbReference>
<proteinExistence type="predicted"/>
<name>A0ABD2KYN5_9BILA</name>
<reference evidence="3 4" key="1">
    <citation type="submission" date="2024-10" db="EMBL/GenBank/DDBJ databases">
        <authorList>
            <person name="Kim D."/>
        </authorList>
    </citation>
    <scope>NUCLEOTIDE SEQUENCE [LARGE SCALE GENOMIC DNA]</scope>
    <source>
        <strain evidence="3">BH-2024</strain>
    </source>
</reference>
<dbReference type="EMBL" id="JBICBT010000602">
    <property type="protein sequence ID" value="KAL3107929.1"/>
    <property type="molecule type" value="Genomic_DNA"/>
</dbReference>
<gene>
    <name evidence="3" type="ORF">niasHT_012837</name>
</gene>
<keyword evidence="2" id="KW-0732">Signal</keyword>
<evidence type="ECO:0000256" key="2">
    <source>
        <dbReference type="SAM" id="SignalP"/>
    </source>
</evidence>
<keyword evidence="4" id="KW-1185">Reference proteome</keyword>
<protein>
    <submittedName>
        <fullName evidence="3">Uncharacterized protein</fullName>
    </submittedName>
</protein>
<evidence type="ECO:0000256" key="1">
    <source>
        <dbReference type="SAM" id="Phobius"/>
    </source>
</evidence>
<feature type="chain" id="PRO_5044797633" evidence="2">
    <location>
        <begin position="24"/>
        <end position="299"/>
    </location>
</feature>
<dbReference type="AlphaFoldDB" id="A0ABD2KYN5"/>
<accession>A0ABD2KYN5</accession>
<feature type="signal peptide" evidence="2">
    <location>
        <begin position="1"/>
        <end position="23"/>
    </location>
</feature>